<dbReference type="CDD" id="cd06225">
    <property type="entry name" value="HAMP"/>
    <property type="match status" value="1"/>
</dbReference>
<comment type="catalytic activity">
    <reaction evidence="1">
        <text>ATP + protein L-histidine = ADP + protein N-phospho-L-histidine.</text>
        <dbReference type="EC" id="2.7.13.3"/>
    </reaction>
</comment>
<dbReference type="Proteomes" id="UP001368500">
    <property type="component" value="Unassembled WGS sequence"/>
</dbReference>
<accession>A0ABU9B3J1</accession>
<dbReference type="GO" id="GO:0005524">
    <property type="term" value="F:ATP binding"/>
    <property type="evidence" value="ECO:0007669"/>
    <property type="project" value="UniProtKB-KW"/>
</dbReference>
<evidence type="ECO:0000313" key="19">
    <source>
        <dbReference type="Proteomes" id="UP001368500"/>
    </source>
</evidence>
<dbReference type="Pfam" id="PF00512">
    <property type="entry name" value="HisKA"/>
    <property type="match status" value="1"/>
</dbReference>
<evidence type="ECO:0000256" key="5">
    <source>
        <dbReference type="ARBA" id="ARBA00022519"/>
    </source>
</evidence>
<evidence type="ECO:0000256" key="13">
    <source>
        <dbReference type="ARBA" id="ARBA00023012"/>
    </source>
</evidence>
<evidence type="ECO:0000256" key="12">
    <source>
        <dbReference type="ARBA" id="ARBA00022989"/>
    </source>
</evidence>
<dbReference type="CDD" id="cd00082">
    <property type="entry name" value="HisKA"/>
    <property type="match status" value="1"/>
</dbReference>
<dbReference type="InterPro" id="IPR036890">
    <property type="entry name" value="HATPase_C_sf"/>
</dbReference>
<dbReference type="Gene3D" id="1.10.287.130">
    <property type="match status" value="1"/>
</dbReference>
<keyword evidence="19" id="KW-1185">Reference proteome</keyword>
<dbReference type="Pfam" id="PF02518">
    <property type="entry name" value="HATPase_c"/>
    <property type="match status" value="1"/>
</dbReference>
<evidence type="ECO:0000256" key="2">
    <source>
        <dbReference type="ARBA" id="ARBA00004429"/>
    </source>
</evidence>
<keyword evidence="14" id="KW-0472">Membrane</keyword>
<dbReference type="PANTHER" id="PTHR44936">
    <property type="entry name" value="SENSOR PROTEIN CREC"/>
    <property type="match status" value="1"/>
</dbReference>
<dbReference type="PROSITE" id="PS50885">
    <property type="entry name" value="HAMP"/>
    <property type="match status" value="1"/>
</dbReference>
<evidence type="ECO:0000256" key="8">
    <source>
        <dbReference type="ARBA" id="ARBA00022692"/>
    </source>
</evidence>
<dbReference type="InterPro" id="IPR036097">
    <property type="entry name" value="HisK_dim/P_sf"/>
</dbReference>
<keyword evidence="11 18" id="KW-0067">ATP-binding</keyword>
<feature type="compositionally biased region" description="Basic and acidic residues" evidence="15">
    <location>
        <begin position="125"/>
        <end position="134"/>
    </location>
</feature>
<proteinExistence type="predicted"/>
<keyword evidence="10" id="KW-0418">Kinase</keyword>
<sequence length="511" mass="55305">MTALWRRLRPDTLFGRLIGVLVGGLMLAQLLSAAINVAERDQLLNRGYGLPAAQRIADVVVLLDDLPAAERERVAAVFQVPPLVLSLHEAPDLPAQLPQDRRARLFAERLQAALGAGRALRIAPRPDVEPAHAGERRRRLWRQESGGEAGRRALEPMGAESEDAALRRAAAWASAADAAAADGARAPRPPRAGRGDARGGPIWRTEVRLADGRWARFDAALPAPPERLPWTLVAQWAVLLASVLLLAWLAVRWVVRPLNLLSQAAQSLGEDLARAPLDERGPREVRQAAQAFNAMQRRLAGFIDERTRMLAALSHDLKTPLTRMRLRAELLDDDEARERFERDLQEMEAMVGETLAFLRGLGGHEPRAPVDLLALGRTLAADQAALGRTVTLDGAPAAPCVGVASLLKRLLGNLLDNAALHGGGGPVTLRFEERPGVLRVSVLDAGPGLPPAELERVFEPYRRLEASRSRATGGTGLGLSIARSIAQRHGATLSLHNRAEGGLEARLDLPR</sequence>
<dbReference type="InterPro" id="IPR003594">
    <property type="entry name" value="HATPase_dom"/>
</dbReference>
<protein>
    <recommendedName>
        <fullName evidence="3">histidine kinase</fullName>
        <ecNumber evidence="3">2.7.13.3</ecNumber>
    </recommendedName>
</protein>
<dbReference type="Gene3D" id="3.30.565.10">
    <property type="entry name" value="Histidine kinase-like ATPase, C-terminal domain"/>
    <property type="match status" value="1"/>
</dbReference>
<evidence type="ECO:0000256" key="14">
    <source>
        <dbReference type="ARBA" id="ARBA00023136"/>
    </source>
</evidence>
<dbReference type="RefSeq" id="WP_341372228.1">
    <property type="nucleotide sequence ID" value="NZ_JBBUTF010000001.1"/>
</dbReference>
<feature type="domain" description="HAMP" evidence="17">
    <location>
        <begin position="252"/>
        <end position="304"/>
    </location>
</feature>
<dbReference type="InterPro" id="IPR005467">
    <property type="entry name" value="His_kinase_dom"/>
</dbReference>
<dbReference type="SUPFAM" id="SSF47384">
    <property type="entry name" value="Homodimeric domain of signal transducing histidine kinase"/>
    <property type="match status" value="1"/>
</dbReference>
<evidence type="ECO:0000259" key="17">
    <source>
        <dbReference type="PROSITE" id="PS50885"/>
    </source>
</evidence>
<dbReference type="EMBL" id="JBBUTF010000001">
    <property type="protein sequence ID" value="MEK8024444.1"/>
    <property type="molecule type" value="Genomic_DNA"/>
</dbReference>
<comment type="caution">
    <text evidence="18">The sequence shown here is derived from an EMBL/GenBank/DDBJ whole genome shotgun (WGS) entry which is preliminary data.</text>
</comment>
<dbReference type="EC" id="2.7.13.3" evidence="3"/>
<keyword evidence="9" id="KW-0547">Nucleotide-binding</keyword>
<keyword evidence="7" id="KW-0808">Transferase</keyword>
<evidence type="ECO:0000256" key="15">
    <source>
        <dbReference type="SAM" id="MobiDB-lite"/>
    </source>
</evidence>
<comment type="subcellular location">
    <subcellularLocation>
        <location evidence="2">Cell inner membrane</location>
        <topology evidence="2">Multi-pass membrane protein</topology>
    </subcellularLocation>
</comment>
<dbReference type="SUPFAM" id="SSF55874">
    <property type="entry name" value="ATPase domain of HSP90 chaperone/DNA topoisomerase II/histidine kinase"/>
    <property type="match status" value="1"/>
</dbReference>
<dbReference type="InterPro" id="IPR004358">
    <property type="entry name" value="Sig_transdc_His_kin-like_C"/>
</dbReference>
<evidence type="ECO:0000256" key="1">
    <source>
        <dbReference type="ARBA" id="ARBA00000085"/>
    </source>
</evidence>
<evidence type="ECO:0000313" key="18">
    <source>
        <dbReference type="EMBL" id="MEK8024444.1"/>
    </source>
</evidence>
<dbReference type="PRINTS" id="PR00344">
    <property type="entry name" value="BCTRLSENSOR"/>
</dbReference>
<dbReference type="Pfam" id="PF00672">
    <property type="entry name" value="HAMP"/>
    <property type="match status" value="1"/>
</dbReference>
<feature type="region of interest" description="Disordered" evidence="15">
    <location>
        <begin position="179"/>
        <end position="199"/>
    </location>
</feature>
<keyword evidence="12" id="KW-1133">Transmembrane helix</keyword>
<evidence type="ECO:0000256" key="6">
    <source>
        <dbReference type="ARBA" id="ARBA00022553"/>
    </source>
</evidence>
<dbReference type="PROSITE" id="PS50109">
    <property type="entry name" value="HIS_KIN"/>
    <property type="match status" value="1"/>
</dbReference>
<evidence type="ECO:0000256" key="11">
    <source>
        <dbReference type="ARBA" id="ARBA00022840"/>
    </source>
</evidence>
<dbReference type="InterPro" id="IPR003660">
    <property type="entry name" value="HAMP_dom"/>
</dbReference>
<evidence type="ECO:0000256" key="4">
    <source>
        <dbReference type="ARBA" id="ARBA00022475"/>
    </source>
</evidence>
<keyword evidence="13" id="KW-0902">Two-component regulatory system</keyword>
<dbReference type="SMART" id="SM00387">
    <property type="entry name" value="HATPase_c"/>
    <property type="match status" value="1"/>
</dbReference>
<evidence type="ECO:0000256" key="3">
    <source>
        <dbReference type="ARBA" id="ARBA00012438"/>
    </source>
</evidence>
<feature type="region of interest" description="Disordered" evidence="15">
    <location>
        <begin position="125"/>
        <end position="158"/>
    </location>
</feature>
<feature type="domain" description="Histidine kinase" evidence="16">
    <location>
        <begin position="312"/>
        <end position="511"/>
    </location>
</feature>
<keyword evidence="5" id="KW-0997">Cell inner membrane</keyword>
<evidence type="ECO:0000256" key="7">
    <source>
        <dbReference type="ARBA" id="ARBA00022679"/>
    </source>
</evidence>
<dbReference type="InterPro" id="IPR050980">
    <property type="entry name" value="2C_sensor_his_kinase"/>
</dbReference>
<evidence type="ECO:0000256" key="10">
    <source>
        <dbReference type="ARBA" id="ARBA00022777"/>
    </source>
</evidence>
<keyword evidence="4" id="KW-1003">Cell membrane</keyword>
<name>A0ABU9B3J1_9BURK</name>
<organism evidence="18 19">
    <name type="scientific">Pseudaquabacterium rugosum</name>
    <dbReference type="NCBI Taxonomy" id="2984194"/>
    <lineage>
        <taxon>Bacteria</taxon>
        <taxon>Pseudomonadati</taxon>
        <taxon>Pseudomonadota</taxon>
        <taxon>Betaproteobacteria</taxon>
        <taxon>Burkholderiales</taxon>
        <taxon>Sphaerotilaceae</taxon>
        <taxon>Pseudaquabacterium</taxon>
    </lineage>
</organism>
<dbReference type="SMART" id="SM00304">
    <property type="entry name" value="HAMP"/>
    <property type="match status" value="1"/>
</dbReference>
<keyword evidence="8" id="KW-0812">Transmembrane</keyword>
<keyword evidence="6" id="KW-0597">Phosphoprotein</keyword>
<gene>
    <name evidence="18" type="ORF">AACH11_00480</name>
</gene>
<evidence type="ECO:0000256" key="9">
    <source>
        <dbReference type="ARBA" id="ARBA00022741"/>
    </source>
</evidence>
<reference evidence="18 19" key="1">
    <citation type="submission" date="2024-04" db="EMBL/GenBank/DDBJ databases">
        <title>Novel species of the genus Ideonella isolated from streams.</title>
        <authorList>
            <person name="Lu H."/>
        </authorList>
    </citation>
    <scope>NUCLEOTIDE SEQUENCE [LARGE SCALE GENOMIC DNA]</scope>
    <source>
        <strain evidence="18 19">BYS139W</strain>
    </source>
</reference>
<evidence type="ECO:0000259" key="16">
    <source>
        <dbReference type="PROSITE" id="PS50109"/>
    </source>
</evidence>
<dbReference type="PANTHER" id="PTHR44936:SF5">
    <property type="entry name" value="SENSOR HISTIDINE KINASE ENVZ"/>
    <property type="match status" value="1"/>
</dbReference>
<dbReference type="SMART" id="SM00388">
    <property type="entry name" value="HisKA"/>
    <property type="match status" value="1"/>
</dbReference>
<dbReference type="InterPro" id="IPR003661">
    <property type="entry name" value="HisK_dim/P_dom"/>
</dbReference>